<reference evidence="1" key="2">
    <citation type="submission" date="2023-02" db="EMBL/GenBank/DDBJ databases">
        <authorList>
            <consortium name="DOE Joint Genome Institute"/>
            <person name="Mondo S.J."/>
            <person name="Chang Y."/>
            <person name="Wang Y."/>
            <person name="Ahrendt S."/>
            <person name="Andreopoulos W."/>
            <person name="Barry K."/>
            <person name="Beard J."/>
            <person name="Benny G.L."/>
            <person name="Blankenship S."/>
            <person name="Bonito G."/>
            <person name="Cuomo C."/>
            <person name="Desiro A."/>
            <person name="Gervers K.A."/>
            <person name="Hundley H."/>
            <person name="Kuo A."/>
            <person name="LaButti K."/>
            <person name="Lang B.F."/>
            <person name="Lipzen A."/>
            <person name="O'Donnell K."/>
            <person name="Pangilinan J."/>
            <person name="Reynolds N."/>
            <person name="Sandor L."/>
            <person name="Smith M.W."/>
            <person name="Tsang A."/>
            <person name="Grigoriev I.V."/>
            <person name="Stajich J.E."/>
            <person name="Spatafora J.W."/>
        </authorList>
    </citation>
    <scope>NUCLEOTIDE SEQUENCE</scope>
    <source>
        <strain evidence="1">RSA 2281</strain>
    </source>
</reference>
<sequence length="750" mass="86751">MSQMQINTPTHLQETISLVQERAAESQLDLTDASREILQNIGTSTNHADLLRLATDSASISDEEMSRILHAQLQVDNADLSAGPNPITQYYIRSIGLQCRQFSSNLQDYNNDYYDEAYVQGFQEYLSSKGPDEMVYIRYIGYTSASTPLKRQWDDNNSRGKRRYCNLYHIITKHGLLHQVVYSFPTLQANGRYSVFEDPNRQLIDQTEQMLIHLFGRDLLMNSQPGGFYHQYVQKLQEARIVVQEWRRLDATQRLEKTILRNGSLPDHDFFSACGRIGGKLGYQIHYERYGDAESGDRRLIQLRTLLRYNDGLLRRSLSFNTDKEQFKKWFLGLETGTNIYQAIIRLIHIEHHSAVGNLTSAQVQYLRVQCKPPQGFDDGDDSWMLNPYLVSVALKERVGVMWTGTTPAKREANKRNLLARLNVEGKKAIDYFIRVPINLLANGRAHIRVNLDGEEMAEPDGLWIIGSGANMRGQYILDYDPKICTIGLVVKDLQGNLMPSQSNHIIISDQWLLTNSRDKYFRTFANTIRLFGYELRPTIKEEAECSVPFSDERMVQLFMERYCNTSDLVVTTSKNSQGNIPTFQSLMENCLEAEGTSLEKEIWNHWMTMATGYAKIKKLFNKFQKLPPSDKNRKTWTIPQLKHEPFLEWWRQFHNNTNGGIVYLDFTDITNGFWGEFATIEQQRGLDDEAIHQYIAVRNIKKPQSSNALVKRYGWIVNKVKNGIFIWYAPNEQPPDQPMRKRPRRTNIS</sequence>
<dbReference type="Proteomes" id="UP001209540">
    <property type="component" value="Unassembled WGS sequence"/>
</dbReference>
<name>A0AAD5JLF0_9FUNG</name>
<protein>
    <submittedName>
        <fullName evidence="1">Uncharacterized protein</fullName>
    </submittedName>
</protein>
<evidence type="ECO:0000313" key="1">
    <source>
        <dbReference type="EMBL" id="KAI9244349.1"/>
    </source>
</evidence>
<comment type="caution">
    <text evidence="1">The sequence shown here is derived from an EMBL/GenBank/DDBJ whole genome shotgun (WGS) entry which is preliminary data.</text>
</comment>
<keyword evidence="2" id="KW-1185">Reference proteome</keyword>
<proteinExistence type="predicted"/>
<organism evidence="1 2">
    <name type="scientific">Phascolomyces articulosus</name>
    <dbReference type="NCBI Taxonomy" id="60185"/>
    <lineage>
        <taxon>Eukaryota</taxon>
        <taxon>Fungi</taxon>
        <taxon>Fungi incertae sedis</taxon>
        <taxon>Mucoromycota</taxon>
        <taxon>Mucoromycotina</taxon>
        <taxon>Mucoromycetes</taxon>
        <taxon>Mucorales</taxon>
        <taxon>Lichtheimiaceae</taxon>
        <taxon>Phascolomyces</taxon>
    </lineage>
</organism>
<gene>
    <name evidence="1" type="ORF">BDA99DRAFT_544032</name>
</gene>
<reference evidence="1" key="1">
    <citation type="journal article" date="2022" name="IScience">
        <title>Evolution of zygomycete secretomes and the origins of terrestrial fungal ecologies.</title>
        <authorList>
            <person name="Chang Y."/>
            <person name="Wang Y."/>
            <person name="Mondo S."/>
            <person name="Ahrendt S."/>
            <person name="Andreopoulos W."/>
            <person name="Barry K."/>
            <person name="Beard J."/>
            <person name="Benny G.L."/>
            <person name="Blankenship S."/>
            <person name="Bonito G."/>
            <person name="Cuomo C."/>
            <person name="Desiro A."/>
            <person name="Gervers K.A."/>
            <person name="Hundley H."/>
            <person name="Kuo A."/>
            <person name="LaButti K."/>
            <person name="Lang B.F."/>
            <person name="Lipzen A."/>
            <person name="O'Donnell K."/>
            <person name="Pangilinan J."/>
            <person name="Reynolds N."/>
            <person name="Sandor L."/>
            <person name="Smith M.E."/>
            <person name="Tsang A."/>
            <person name="Grigoriev I.V."/>
            <person name="Stajich J.E."/>
            <person name="Spatafora J.W."/>
        </authorList>
    </citation>
    <scope>NUCLEOTIDE SEQUENCE</scope>
    <source>
        <strain evidence="1">RSA 2281</strain>
    </source>
</reference>
<accession>A0AAD5JLF0</accession>
<evidence type="ECO:0000313" key="2">
    <source>
        <dbReference type="Proteomes" id="UP001209540"/>
    </source>
</evidence>
<dbReference type="AlphaFoldDB" id="A0AAD5JLF0"/>
<dbReference type="EMBL" id="JAIXMP010000060">
    <property type="protein sequence ID" value="KAI9244349.1"/>
    <property type="molecule type" value="Genomic_DNA"/>
</dbReference>